<dbReference type="InterPro" id="IPR050693">
    <property type="entry name" value="Hsp70_NEF-Inhibitors"/>
</dbReference>
<feature type="signal peptide" evidence="2">
    <location>
        <begin position="1"/>
        <end position="23"/>
    </location>
</feature>
<proteinExistence type="predicted"/>
<dbReference type="GO" id="GO:0000774">
    <property type="term" value="F:adenyl-nucleotide exchange factor activity"/>
    <property type="evidence" value="ECO:0007669"/>
    <property type="project" value="TreeGrafter"/>
</dbReference>
<dbReference type="InterPro" id="IPR011989">
    <property type="entry name" value="ARM-like"/>
</dbReference>
<evidence type="ECO:0000313" key="3">
    <source>
        <dbReference type="EMBL" id="CAD9822003.1"/>
    </source>
</evidence>
<evidence type="ECO:0000256" key="1">
    <source>
        <dbReference type="SAM" id="MobiDB-lite"/>
    </source>
</evidence>
<dbReference type="PANTHER" id="PTHR19316">
    <property type="entry name" value="PROTEIN FOLDING REGULATOR"/>
    <property type="match status" value="1"/>
</dbReference>
<protein>
    <recommendedName>
        <fullName evidence="4">HEAT repeat-containing protein 1</fullName>
    </recommendedName>
</protein>
<gene>
    <name evidence="3" type="ORF">ASEP1449_LOCUS13837</name>
</gene>
<feature type="chain" id="PRO_5030681984" description="HEAT repeat-containing protein 1" evidence="2">
    <location>
        <begin position="24"/>
        <end position="318"/>
    </location>
</feature>
<dbReference type="AlphaFoldDB" id="A0A7S2ULJ6"/>
<evidence type="ECO:0000256" key="2">
    <source>
        <dbReference type="SAM" id="SignalP"/>
    </source>
</evidence>
<dbReference type="Gene3D" id="1.25.10.10">
    <property type="entry name" value="Leucine-rich Repeat Variant"/>
    <property type="match status" value="1"/>
</dbReference>
<dbReference type="PANTHER" id="PTHR19316:SF18">
    <property type="entry name" value="HSP70-BINDING PROTEIN 1"/>
    <property type="match status" value="1"/>
</dbReference>
<evidence type="ECO:0008006" key="4">
    <source>
        <dbReference type="Google" id="ProtNLM"/>
    </source>
</evidence>
<organism evidence="3">
    <name type="scientific">Attheya septentrionalis</name>
    <dbReference type="NCBI Taxonomy" id="420275"/>
    <lineage>
        <taxon>Eukaryota</taxon>
        <taxon>Sar</taxon>
        <taxon>Stramenopiles</taxon>
        <taxon>Ochrophyta</taxon>
        <taxon>Bacillariophyta</taxon>
        <taxon>Coscinodiscophyceae</taxon>
        <taxon>Chaetocerotophycidae</taxon>
        <taxon>Chaetocerotales</taxon>
        <taxon>Attheyaceae</taxon>
        <taxon>Attheya</taxon>
    </lineage>
</organism>
<dbReference type="EMBL" id="HBHQ01020542">
    <property type="protein sequence ID" value="CAD9822003.1"/>
    <property type="molecule type" value="Transcribed_RNA"/>
</dbReference>
<reference evidence="3" key="1">
    <citation type="submission" date="2021-01" db="EMBL/GenBank/DDBJ databases">
        <authorList>
            <person name="Corre E."/>
            <person name="Pelletier E."/>
            <person name="Niang G."/>
            <person name="Scheremetjew M."/>
            <person name="Finn R."/>
            <person name="Kale V."/>
            <person name="Holt S."/>
            <person name="Cochrane G."/>
            <person name="Meng A."/>
            <person name="Brown T."/>
            <person name="Cohen L."/>
        </authorList>
    </citation>
    <scope>NUCLEOTIDE SEQUENCE</scope>
    <source>
        <strain evidence="3">CCMP2084</strain>
    </source>
</reference>
<keyword evidence="2" id="KW-0732">Signal</keyword>
<feature type="region of interest" description="Disordered" evidence="1">
    <location>
        <begin position="27"/>
        <end position="47"/>
    </location>
</feature>
<name>A0A7S2ULJ6_9STRA</name>
<sequence>MARDFHSMGGWPLLVSMLSDVVHLPSTTTPVEDGTTAKQATNDTEKSITTSISPEKRAMIDEIQTLAAWTIGTAVSNLDEFFPWATEDYSAAFRSITPTEEGTLPVTPISLLVDILRTDLELPSLSLEPVPAAKREKVLYALGSLLRGNRDGQLNFIMSDGPSVLGESLSHVAQDMRETIDPTSQEGMYHGGAKFASRALGLADDIITEVVDNPSEDETQQMVSKVVIQSFTDITWCDSALELLDHGQDDKLREMALRSILVMIPYCGISPDWDATKAVQVVEKARTQWIMQETNDMHYEYRDELLQLVKATLKTLGN</sequence>
<accession>A0A7S2ULJ6</accession>
<dbReference type="GO" id="GO:0005783">
    <property type="term" value="C:endoplasmic reticulum"/>
    <property type="evidence" value="ECO:0007669"/>
    <property type="project" value="TreeGrafter"/>
</dbReference>